<comment type="caution">
    <text evidence="1">The sequence shown here is derived from an EMBL/GenBank/DDBJ whole genome shotgun (WGS) entry which is preliminary data.</text>
</comment>
<sequence length="328" mass="38434">MIDNNWLQNKKEMSRVWLDQTVENYYEATEPYISKIQQGYRWTETTSIKTACREASIFAESLIYTPENQFRLVYYAKLFQRKYITSSWTYVKDIIYKYLVQLRHQIDDYIKSGSIESLHRNENVKNEYEKDDGNNGIMEDKLKRTAKKILDYIDQINKESANTGMKQDEAREKAQEIIKSITGATTNGHVHKQKVININEESTNVDKIAYEIQEIMELASTEKMHLNEQLDLVQSRLSILQTTEGQETQLLFPALKAEIDHLRAIAENNVRQRTKSSLQLVQGMNANPNIKNRMKEDLESAQRAALKDLRQVYVKLYQTNKLIDELIY</sequence>
<organism evidence="1 2">
    <name type="scientific">Mucor plumbeus</name>
    <dbReference type="NCBI Taxonomy" id="97098"/>
    <lineage>
        <taxon>Eukaryota</taxon>
        <taxon>Fungi</taxon>
        <taxon>Fungi incertae sedis</taxon>
        <taxon>Mucoromycota</taxon>
        <taxon>Mucoromycotina</taxon>
        <taxon>Mucoromycetes</taxon>
        <taxon>Mucorales</taxon>
        <taxon>Mucorineae</taxon>
        <taxon>Mucoraceae</taxon>
        <taxon>Mucor</taxon>
    </lineage>
</organism>
<dbReference type="EMBL" id="JAEPRC010000538">
    <property type="protein sequence ID" value="KAG2195213.1"/>
    <property type="molecule type" value="Genomic_DNA"/>
</dbReference>
<protein>
    <submittedName>
        <fullName evidence="1">Uncharacterized protein</fullName>
    </submittedName>
</protein>
<dbReference type="AlphaFoldDB" id="A0A8H7QM87"/>
<keyword evidence="2" id="KW-1185">Reference proteome</keyword>
<evidence type="ECO:0000313" key="2">
    <source>
        <dbReference type="Proteomes" id="UP000650833"/>
    </source>
</evidence>
<accession>A0A8H7QM87</accession>
<reference evidence="1" key="1">
    <citation type="submission" date="2020-12" db="EMBL/GenBank/DDBJ databases">
        <title>Metabolic potential, ecology and presence of endohyphal bacteria is reflected in genomic diversity of Mucoromycotina.</title>
        <authorList>
            <person name="Muszewska A."/>
            <person name="Okrasinska A."/>
            <person name="Steczkiewicz K."/>
            <person name="Drgas O."/>
            <person name="Orlowska M."/>
            <person name="Perlinska-Lenart U."/>
            <person name="Aleksandrzak-Piekarczyk T."/>
            <person name="Szatraj K."/>
            <person name="Zielenkiewicz U."/>
            <person name="Pilsyk S."/>
            <person name="Malc E."/>
            <person name="Mieczkowski P."/>
            <person name="Kruszewska J.S."/>
            <person name="Biernat P."/>
            <person name="Pawlowska J."/>
        </authorList>
    </citation>
    <scope>NUCLEOTIDE SEQUENCE</scope>
    <source>
        <strain evidence="1">CBS 226.32</strain>
    </source>
</reference>
<dbReference type="OrthoDB" id="2243114at2759"/>
<gene>
    <name evidence="1" type="ORF">INT46_010780</name>
</gene>
<dbReference type="Proteomes" id="UP000650833">
    <property type="component" value="Unassembled WGS sequence"/>
</dbReference>
<evidence type="ECO:0000313" key="1">
    <source>
        <dbReference type="EMBL" id="KAG2195213.1"/>
    </source>
</evidence>
<name>A0A8H7QM87_9FUNG</name>
<proteinExistence type="predicted"/>